<comment type="caution">
    <text evidence="1">The sequence shown here is derived from an EMBL/GenBank/DDBJ whole genome shotgun (WGS) entry which is preliminary data.</text>
</comment>
<sequence length="147" mass="16396">MNSLQRRPLSLSRLEVHSDAAHGLVVVEGEPVSFKPLTAEHFEALLVYLSPEVARAREFLLEGSTGWTGGGQCLIPVYRIGWSDGPKLTVNGAKACVAALRLYYPLRDREDEAESSGFEPVAEGQKVVSIQQNAMFEMKHWNERRNQ</sequence>
<proteinExistence type="predicted"/>
<dbReference type="EMBL" id="QANS01000004">
    <property type="protein sequence ID" value="PTU30959.1"/>
    <property type="molecule type" value="Genomic_DNA"/>
</dbReference>
<protein>
    <submittedName>
        <fullName evidence="1">Uncharacterized protein</fullName>
    </submittedName>
</protein>
<gene>
    <name evidence="1" type="ORF">CJD38_11675</name>
</gene>
<dbReference type="RefSeq" id="WP_107940543.1">
    <property type="nucleotide sequence ID" value="NZ_QANS01000004.1"/>
</dbReference>
<dbReference type="AlphaFoldDB" id="A0A2T5MEJ1"/>
<accession>A0A2T5MEJ1</accession>
<keyword evidence="2" id="KW-1185">Reference proteome</keyword>
<evidence type="ECO:0000313" key="1">
    <source>
        <dbReference type="EMBL" id="PTU30959.1"/>
    </source>
</evidence>
<dbReference type="Proteomes" id="UP000244248">
    <property type="component" value="Unassembled WGS sequence"/>
</dbReference>
<name>A0A2T5MEJ1_9GAMM</name>
<evidence type="ECO:0000313" key="2">
    <source>
        <dbReference type="Proteomes" id="UP000244248"/>
    </source>
</evidence>
<organism evidence="1 2">
    <name type="scientific">Stenotrophobium rhamnosiphilum</name>
    <dbReference type="NCBI Taxonomy" id="2029166"/>
    <lineage>
        <taxon>Bacteria</taxon>
        <taxon>Pseudomonadati</taxon>
        <taxon>Pseudomonadota</taxon>
        <taxon>Gammaproteobacteria</taxon>
        <taxon>Nevskiales</taxon>
        <taxon>Nevskiaceae</taxon>
        <taxon>Stenotrophobium</taxon>
    </lineage>
</organism>
<reference evidence="1 2" key="1">
    <citation type="submission" date="2018-04" db="EMBL/GenBank/DDBJ databases">
        <title>Novel species isolated from glacier.</title>
        <authorList>
            <person name="Liu Q."/>
            <person name="Xin Y.-H."/>
        </authorList>
    </citation>
    <scope>NUCLEOTIDE SEQUENCE [LARGE SCALE GENOMIC DNA]</scope>
    <source>
        <strain evidence="1 2">GT1R17</strain>
    </source>
</reference>